<evidence type="ECO:0000256" key="3">
    <source>
        <dbReference type="ARBA" id="ARBA00022989"/>
    </source>
</evidence>
<evidence type="ECO:0000256" key="1">
    <source>
        <dbReference type="ARBA" id="ARBA00004141"/>
    </source>
</evidence>
<evidence type="ECO:0000256" key="6">
    <source>
        <dbReference type="SAM" id="Phobius"/>
    </source>
</evidence>
<protein>
    <submittedName>
        <fullName evidence="7">Colicin V production protein</fullName>
    </submittedName>
</protein>
<dbReference type="Pfam" id="PF02674">
    <property type="entry name" value="Colicin_V"/>
    <property type="match status" value="1"/>
</dbReference>
<dbReference type="PANTHER" id="PTHR37306">
    <property type="entry name" value="COLICIN V PRODUCTION PROTEIN"/>
    <property type="match status" value="1"/>
</dbReference>
<dbReference type="PANTHER" id="PTHR37306:SF1">
    <property type="entry name" value="COLICIN V PRODUCTION PROTEIN"/>
    <property type="match status" value="1"/>
</dbReference>
<dbReference type="KEGG" id="pbap:Pla133_26300"/>
<organism evidence="7 8">
    <name type="scientific">Engelhardtia mirabilis</name>
    <dbReference type="NCBI Taxonomy" id="2528011"/>
    <lineage>
        <taxon>Bacteria</taxon>
        <taxon>Pseudomonadati</taxon>
        <taxon>Planctomycetota</taxon>
        <taxon>Planctomycetia</taxon>
        <taxon>Planctomycetia incertae sedis</taxon>
        <taxon>Engelhardtia</taxon>
    </lineage>
</organism>
<keyword evidence="3 6" id="KW-1133">Transmembrane helix</keyword>
<dbReference type="GO" id="GO:0009403">
    <property type="term" value="P:toxin biosynthetic process"/>
    <property type="evidence" value="ECO:0007669"/>
    <property type="project" value="InterPro"/>
</dbReference>
<name>A0A518BKP7_9BACT</name>
<keyword evidence="8" id="KW-1185">Reference proteome</keyword>
<proteinExistence type="predicted"/>
<feature type="region of interest" description="Disordered" evidence="5">
    <location>
        <begin position="202"/>
        <end position="224"/>
    </location>
</feature>
<accession>A0A518BKP7</accession>
<sequence>MLPLPLLLQAPSGSDAGGFDFAGVWSTVAGSGVDGVGLALVALFALLGIWRGLWWQAVRLLGVLGAVVAARTLGPRLAEWVAPRAGDMDPTLLGALAWFGVFLGGLILVVLVGRLGKSLLEALHLGLVDRFGGAVAGVLTALVLHAVGVAFLLQITPRIWAAEHLEGTRSERLVDVLGEKASLLFDARTALAIERRLQGDGAAEGGVGSGDVSQPAAPTGGGRN</sequence>
<feature type="transmembrane region" description="Helical" evidence="6">
    <location>
        <begin position="134"/>
        <end position="153"/>
    </location>
</feature>
<reference evidence="7 8" key="1">
    <citation type="submission" date="2019-02" db="EMBL/GenBank/DDBJ databases">
        <title>Deep-cultivation of Planctomycetes and their phenomic and genomic characterization uncovers novel biology.</title>
        <authorList>
            <person name="Wiegand S."/>
            <person name="Jogler M."/>
            <person name="Boedeker C."/>
            <person name="Pinto D."/>
            <person name="Vollmers J."/>
            <person name="Rivas-Marin E."/>
            <person name="Kohn T."/>
            <person name="Peeters S.H."/>
            <person name="Heuer A."/>
            <person name="Rast P."/>
            <person name="Oberbeckmann S."/>
            <person name="Bunk B."/>
            <person name="Jeske O."/>
            <person name="Meyerdierks A."/>
            <person name="Storesund J.E."/>
            <person name="Kallscheuer N."/>
            <person name="Luecker S."/>
            <person name="Lage O.M."/>
            <person name="Pohl T."/>
            <person name="Merkel B.J."/>
            <person name="Hornburger P."/>
            <person name="Mueller R.-W."/>
            <person name="Bruemmer F."/>
            <person name="Labrenz M."/>
            <person name="Spormann A.M."/>
            <person name="Op den Camp H."/>
            <person name="Overmann J."/>
            <person name="Amann R."/>
            <person name="Jetten M.S.M."/>
            <person name="Mascher T."/>
            <person name="Medema M.H."/>
            <person name="Devos D.P."/>
            <person name="Kaster A.-K."/>
            <person name="Ovreas L."/>
            <person name="Rohde M."/>
            <person name="Galperin M.Y."/>
            <person name="Jogler C."/>
        </authorList>
    </citation>
    <scope>NUCLEOTIDE SEQUENCE [LARGE SCALE GENOMIC DNA]</scope>
    <source>
        <strain evidence="7 8">Pla133</strain>
    </source>
</reference>
<dbReference type="EMBL" id="CP036287">
    <property type="protein sequence ID" value="QDU67542.1"/>
    <property type="molecule type" value="Genomic_DNA"/>
</dbReference>
<dbReference type="InterPro" id="IPR003825">
    <property type="entry name" value="Colicin-V_CvpA"/>
</dbReference>
<dbReference type="Proteomes" id="UP000316921">
    <property type="component" value="Chromosome"/>
</dbReference>
<evidence type="ECO:0000313" key="7">
    <source>
        <dbReference type="EMBL" id="QDU67542.1"/>
    </source>
</evidence>
<feature type="transmembrane region" description="Helical" evidence="6">
    <location>
        <begin position="93"/>
        <end position="113"/>
    </location>
</feature>
<dbReference type="AlphaFoldDB" id="A0A518BKP7"/>
<evidence type="ECO:0000256" key="4">
    <source>
        <dbReference type="ARBA" id="ARBA00023136"/>
    </source>
</evidence>
<keyword evidence="4 6" id="KW-0472">Membrane</keyword>
<dbReference type="GO" id="GO:0016020">
    <property type="term" value="C:membrane"/>
    <property type="evidence" value="ECO:0007669"/>
    <property type="project" value="UniProtKB-SubCell"/>
</dbReference>
<evidence type="ECO:0000256" key="2">
    <source>
        <dbReference type="ARBA" id="ARBA00022692"/>
    </source>
</evidence>
<comment type="subcellular location">
    <subcellularLocation>
        <location evidence="1">Membrane</location>
        <topology evidence="1">Multi-pass membrane protein</topology>
    </subcellularLocation>
</comment>
<feature type="transmembrane region" description="Helical" evidence="6">
    <location>
        <begin position="32"/>
        <end position="50"/>
    </location>
</feature>
<gene>
    <name evidence="7" type="ORF">Pla133_26300</name>
</gene>
<dbReference type="RefSeq" id="WP_145065807.1">
    <property type="nucleotide sequence ID" value="NZ_CP036287.1"/>
</dbReference>
<keyword evidence="2 6" id="KW-0812">Transmembrane</keyword>
<evidence type="ECO:0000256" key="5">
    <source>
        <dbReference type="SAM" id="MobiDB-lite"/>
    </source>
</evidence>
<evidence type="ECO:0000313" key="8">
    <source>
        <dbReference type="Proteomes" id="UP000316921"/>
    </source>
</evidence>